<gene>
    <name evidence="1" type="ORF">RC54_10570</name>
</gene>
<dbReference type="EMBL" id="CP024996">
    <property type="protein sequence ID" value="AYR24243.1"/>
    <property type="molecule type" value="Genomic_DNA"/>
</dbReference>
<proteinExistence type="predicted"/>
<reference evidence="1 2" key="1">
    <citation type="submission" date="2017-11" db="EMBL/GenBank/DDBJ databases">
        <title>Complete genome sequence of Herbaspirillum rubrisubalbicans DSM 11543.</title>
        <authorList>
            <person name="Chen M."/>
            <person name="An Q."/>
        </authorList>
    </citation>
    <scope>NUCLEOTIDE SEQUENCE [LARGE SCALE GENOMIC DNA]</scope>
    <source>
        <strain evidence="1 2">DSM 11543</strain>
    </source>
</reference>
<protein>
    <submittedName>
        <fullName evidence="1">Uncharacterized protein</fullName>
    </submittedName>
</protein>
<accession>A0AAD0U7P7</accession>
<dbReference type="AlphaFoldDB" id="A0AAD0U7P7"/>
<organism evidence="1 2">
    <name type="scientific">Herbaspirillum rubrisubalbicans</name>
    <dbReference type="NCBI Taxonomy" id="80842"/>
    <lineage>
        <taxon>Bacteria</taxon>
        <taxon>Pseudomonadati</taxon>
        <taxon>Pseudomonadota</taxon>
        <taxon>Betaproteobacteria</taxon>
        <taxon>Burkholderiales</taxon>
        <taxon>Oxalobacteraceae</taxon>
        <taxon>Herbaspirillum</taxon>
    </lineage>
</organism>
<name>A0AAD0U7P7_9BURK</name>
<evidence type="ECO:0000313" key="2">
    <source>
        <dbReference type="Proteomes" id="UP000269199"/>
    </source>
</evidence>
<sequence length="97" mass="10831">MIFVSPPNLVQPFILKVGRLKAATIAASPTSQPFLHILTHTCAYARTRRDFFFLFLFSNPFKSRLARLGGWQSRMGIGFAPSNLAANLFLFEGRLVG</sequence>
<dbReference type="Proteomes" id="UP000269199">
    <property type="component" value="Chromosome"/>
</dbReference>
<evidence type="ECO:0000313" key="1">
    <source>
        <dbReference type="EMBL" id="AYR24243.1"/>
    </source>
</evidence>